<evidence type="ECO:0000313" key="2">
    <source>
        <dbReference type="Proteomes" id="UP000499080"/>
    </source>
</evidence>
<gene>
    <name evidence="1" type="ORF">AVEN_33640_1</name>
</gene>
<proteinExistence type="predicted"/>
<name>A0A4Y2NHS5_ARAVE</name>
<dbReference type="Proteomes" id="UP000499080">
    <property type="component" value="Unassembled WGS sequence"/>
</dbReference>
<feature type="non-terminal residue" evidence="1">
    <location>
        <position position="1"/>
    </location>
</feature>
<accession>A0A4Y2NHS5</accession>
<reference evidence="1 2" key="1">
    <citation type="journal article" date="2019" name="Sci. Rep.">
        <title>Orb-weaving spider Araneus ventricosus genome elucidates the spidroin gene catalogue.</title>
        <authorList>
            <person name="Kono N."/>
            <person name="Nakamura H."/>
            <person name="Ohtoshi R."/>
            <person name="Moran D.A.P."/>
            <person name="Shinohara A."/>
            <person name="Yoshida Y."/>
            <person name="Fujiwara M."/>
            <person name="Mori M."/>
            <person name="Tomita M."/>
            <person name="Arakawa K."/>
        </authorList>
    </citation>
    <scope>NUCLEOTIDE SEQUENCE [LARGE SCALE GENOMIC DNA]</scope>
</reference>
<dbReference type="AlphaFoldDB" id="A0A4Y2NHS5"/>
<comment type="caution">
    <text evidence="1">The sequence shown here is derived from an EMBL/GenBank/DDBJ whole genome shotgun (WGS) entry which is preliminary data.</text>
</comment>
<protein>
    <submittedName>
        <fullName evidence="1">Uncharacterized protein</fullName>
    </submittedName>
</protein>
<dbReference type="EMBL" id="BGPR01209746">
    <property type="protein sequence ID" value="GBN38861.1"/>
    <property type="molecule type" value="Genomic_DNA"/>
</dbReference>
<keyword evidence="2" id="KW-1185">Reference proteome</keyword>
<organism evidence="1 2">
    <name type="scientific">Araneus ventricosus</name>
    <name type="common">Orbweaver spider</name>
    <name type="synonym">Epeira ventricosa</name>
    <dbReference type="NCBI Taxonomy" id="182803"/>
    <lineage>
        <taxon>Eukaryota</taxon>
        <taxon>Metazoa</taxon>
        <taxon>Ecdysozoa</taxon>
        <taxon>Arthropoda</taxon>
        <taxon>Chelicerata</taxon>
        <taxon>Arachnida</taxon>
        <taxon>Araneae</taxon>
        <taxon>Araneomorphae</taxon>
        <taxon>Entelegynae</taxon>
        <taxon>Araneoidea</taxon>
        <taxon>Araneidae</taxon>
        <taxon>Araneus</taxon>
    </lineage>
</organism>
<sequence length="74" mass="8466">ASDFVSLITGQQYSASIQYSTETLFKHRDVLVKSFPMLITKGKKFRCESKTCSFNDILQPITRKHFTMSPTRSS</sequence>
<evidence type="ECO:0000313" key="1">
    <source>
        <dbReference type="EMBL" id="GBN38861.1"/>
    </source>
</evidence>